<reference evidence="1" key="4">
    <citation type="submission" date="2019-03" db="UniProtKB">
        <authorList>
            <consortium name="EnsemblPlants"/>
        </authorList>
    </citation>
    <scope>IDENTIFICATION</scope>
</reference>
<accession>A0A453AV49</accession>
<dbReference type="STRING" id="200361.A0A453AV49"/>
<dbReference type="GO" id="GO:0032543">
    <property type="term" value="P:mitochondrial translation"/>
    <property type="evidence" value="ECO:0007669"/>
    <property type="project" value="InterPro"/>
</dbReference>
<dbReference type="Gramene" id="AET2Gv20269800.1">
    <property type="protein sequence ID" value="AET2Gv20269800.1"/>
    <property type="gene ID" value="AET2Gv20269800"/>
</dbReference>
<keyword evidence="2" id="KW-1185">Reference proteome</keyword>
<dbReference type="PANTHER" id="PTHR28066:SF1">
    <property type="entry name" value="SMALL RIBOSOMAL SUBUNIT PROTEIN MS37"/>
    <property type="match status" value="1"/>
</dbReference>
<dbReference type="GO" id="GO:0005739">
    <property type="term" value="C:mitochondrion"/>
    <property type="evidence" value="ECO:0007669"/>
    <property type="project" value="GOC"/>
</dbReference>
<reference evidence="1" key="5">
    <citation type="journal article" date="2021" name="G3 (Bethesda)">
        <title>Aegilops tauschii genome assembly Aet v5.0 features greater sequence contiguity and improved annotation.</title>
        <authorList>
            <person name="Wang L."/>
            <person name="Zhu T."/>
            <person name="Rodriguez J.C."/>
            <person name="Deal K.R."/>
            <person name="Dubcovsky J."/>
            <person name="McGuire P.E."/>
            <person name="Lux T."/>
            <person name="Spannagl M."/>
            <person name="Mayer K.F.X."/>
            <person name="Baldrich P."/>
            <person name="Meyers B.C."/>
            <person name="Huo N."/>
            <person name="Gu Y.Q."/>
            <person name="Zhou H."/>
            <person name="Devos K.M."/>
            <person name="Bennetzen J.L."/>
            <person name="Unver T."/>
            <person name="Budak H."/>
            <person name="Gulick P.J."/>
            <person name="Galiba G."/>
            <person name="Kalapos B."/>
            <person name="Nelson D.R."/>
            <person name="Li P."/>
            <person name="You F.M."/>
            <person name="Luo M.C."/>
            <person name="Dvorak J."/>
        </authorList>
    </citation>
    <scope>NUCLEOTIDE SEQUENCE [LARGE SCALE GENOMIC DNA]</scope>
    <source>
        <strain evidence="1">cv. AL8/78</strain>
    </source>
</reference>
<name>A0A453AV49_AEGTS</name>
<reference evidence="2" key="1">
    <citation type="journal article" date="2014" name="Science">
        <title>Ancient hybridizations among the ancestral genomes of bread wheat.</title>
        <authorList>
            <consortium name="International Wheat Genome Sequencing Consortium,"/>
            <person name="Marcussen T."/>
            <person name="Sandve S.R."/>
            <person name="Heier L."/>
            <person name="Spannagl M."/>
            <person name="Pfeifer M."/>
            <person name="Jakobsen K.S."/>
            <person name="Wulff B.B."/>
            <person name="Steuernagel B."/>
            <person name="Mayer K.F."/>
            <person name="Olsen O.A."/>
        </authorList>
    </citation>
    <scope>NUCLEOTIDE SEQUENCE [LARGE SCALE GENOMIC DNA]</scope>
    <source>
        <strain evidence="2">cv. AL8/78</strain>
    </source>
</reference>
<sequence length="79" mass="8725">MGRKAGLYINSKKFGGVVKPCMLEMTAFLNCLALNKQIDQSNSISSDDYLSNSTRIVLSLYINIQEKGFSSGDNKLCQI</sequence>
<evidence type="ECO:0000313" key="1">
    <source>
        <dbReference type="EnsemblPlants" id="AET2Gv20269800.1"/>
    </source>
</evidence>
<dbReference type="Proteomes" id="UP000015105">
    <property type="component" value="Chromosome 2D"/>
</dbReference>
<dbReference type="EnsemblPlants" id="AET2Gv20269800.1">
    <property type="protein sequence ID" value="AET2Gv20269800.1"/>
    <property type="gene ID" value="AET2Gv20269800"/>
</dbReference>
<dbReference type="GO" id="GO:0003735">
    <property type="term" value="F:structural constituent of ribosome"/>
    <property type="evidence" value="ECO:0007669"/>
    <property type="project" value="InterPro"/>
</dbReference>
<evidence type="ECO:0000313" key="2">
    <source>
        <dbReference type="Proteomes" id="UP000015105"/>
    </source>
</evidence>
<protein>
    <submittedName>
        <fullName evidence="1">Uncharacterized protein</fullName>
    </submittedName>
</protein>
<dbReference type="InterPro" id="IPR017264">
    <property type="entry name" value="Ribosomal_mS37_fun"/>
</dbReference>
<organism evidence="1 2">
    <name type="scientific">Aegilops tauschii subsp. strangulata</name>
    <name type="common">Goatgrass</name>
    <dbReference type="NCBI Taxonomy" id="200361"/>
    <lineage>
        <taxon>Eukaryota</taxon>
        <taxon>Viridiplantae</taxon>
        <taxon>Streptophyta</taxon>
        <taxon>Embryophyta</taxon>
        <taxon>Tracheophyta</taxon>
        <taxon>Spermatophyta</taxon>
        <taxon>Magnoliopsida</taxon>
        <taxon>Liliopsida</taxon>
        <taxon>Poales</taxon>
        <taxon>Poaceae</taxon>
        <taxon>BOP clade</taxon>
        <taxon>Pooideae</taxon>
        <taxon>Triticodae</taxon>
        <taxon>Triticeae</taxon>
        <taxon>Triticinae</taxon>
        <taxon>Aegilops</taxon>
    </lineage>
</organism>
<dbReference type="AlphaFoldDB" id="A0A453AV49"/>
<reference evidence="2" key="2">
    <citation type="journal article" date="2017" name="Nat. Plants">
        <title>The Aegilops tauschii genome reveals multiple impacts of transposons.</title>
        <authorList>
            <person name="Zhao G."/>
            <person name="Zou C."/>
            <person name="Li K."/>
            <person name="Wang K."/>
            <person name="Li T."/>
            <person name="Gao L."/>
            <person name="Zhang X."/>
            <person name="Wang H."/>
            <person name="Yang Z."/>
            <person name="Liu X."/>
            <person name="Jiang W."/>
            <person name="Mao L."/>
            <person name="Kong X."/>
            <person name="Jiao Y."/>
            <person name="Jia J."/>
        </authorList>
    </citation>
    <scope>NUCLEOTIDE SEQUENCE [LARGE SCALE GENOMIC DNA]</scope>
    <source>
        <strain evidence="2">cv. AL8/78</strain>
    </source>
</reference>
<dbReference type="PANTHER" id="PTHR28066">
    <property type="entry name" value="37S RIBOSOMAL PROTEIN MRP10, MITOCHONDRIAL"/>
    <property type="match status" value="1"/>
</dbReference>
<reference evidence="1" key="3">
    <citation type="journal article" date="2017" name="Nature">
        <title>Genome sequence of the progenitor of the wheat D genome Aegilops tauschii.</title>
        <authorList>
            <person name="Luo M.C."/>
            <person name="Gu Y.Q."/>
            <person name="Puiu D."/>
            <person name="Wang H."/>
            <person name="Twardziok S.O."/>
            <person name="Deal K.R."/>
            <person name="Huo N."/>
            <person name="Zhu T."/>
            <person name="Wang L."/>
            <person name="Wang Y."/>
            <person name="McGuire P.E."/>
            <person name="Liu S."/>
            <person name="Long H."/>
            <person name="Ramasamy R.K."/>
            <person name="Rodriguez J.C."/>
            <person name="Van S.L."/>
            <person name="Yuan L."/>
            <person name="Wang Z."/>
            <person name="Xia Z."/>
            <person name="Xiao L."/>
            <person name="Anderson O.D."/>
            <person name="Ouyang S."/>
            <person name="Liang Y."/>
            <person name="Zimin A.V."/>
            <person name="Pertea G."/>
            <person name="Qi P."/>
            <person name="Bennetzen J.L."/>
            <person name="Dai X."/>
            <person name="Dawson M.W."/>
            <person name="Muller H.G."/>
            <person name="Kugler K."/>
            <person name="Rivarola-Duarte L."/>
            <person name="Spannagl M."/>
            <person name="Mayer K.F.X."/>
            <person name="Lu F.H."/>
            <person name="Bevan M.W."/>
            <person name="Leroy P."/>
            <person name="Li P."/>
            <person name="You F.M."/>
            <person name="Sun Q."/>
            <person name="Liu Z."/>
            <person name="Lyons E."/>
            <person name="Wicker T."/>
            <person name="Salzberg S.L."/>
            <person name="Devos K.M."/>
            <person name="Dvorak J."/>
        </authorList>
    </citation>
    <scope>NUCLEOTIDE SEQUENCE [LARGE SCALE GENOMIC DNA]</scope>
    <source>
        <strain evidence="1">cv. AL8/78</strain>
    </source>
</reference>
<proteinExistence type="predicted"/>